<dbReference type="AlphaFoldDB" id="J0DA44"/>
<dbReference type="eggNOG" id="ENOG502S9VY">
    <property type="taxonomic scope" value="Eukaryota"/>
</dbReference>
<name>J0DA44_AURST</name>
<dbReference type="OrthoDB" id="2800503at2759"/>
<gene>
    <name evidence="1" type="ORF">AURDEDRAFT_25106</name>
</gene>
<organism evidence="1 2">
    <name type="scientific">Auricularia subglabra (strain TFB-10046 / SS5)</name>
    <name type="common">White-rot fungus</name>
    <name type="synonym">Auricularia delicata (strain TFB10046)</name>
    <dbReference type="NCBI Taxonomy" id="717982"/>
    <lineage>
        <taxon>Eukaryota</taxon>
        <taxon>Fungi</taxon>
        <taxon>Dikarya</taxon>
        <taxon>Basidiomycota</taxon>
        <taxon>Agaricomycotina</taxon>
        <taxon>Agaricomycetes</taxon>
        <taxon>Auriculariales</taxon>
        <taxon>Auriculariaceae</taxon>
        <taxon>Auricularia</taxon>
    </lineage>
</organism>
<evidence type="ECO:0000313" key="1">
    <source>
        <dbReference type="EMBL" id="EJD36969.1"/>
    </source>
</evidence>
<feature type="non-terminal residue" evidence="1">
    <location>
        <position position="1"/>
    </location>
</feature>
<feature type="non-terminal residue" evidence="1">
    <location>
        <position position="103"/>
    </location>
</feature>
<dbReference type="InParanoid" id="J0DA44"/>
<sequence length="103" mass="11873">VRVATLLRNGGVVYELDSKESAEWVRKPMIRSLFLQRFDPSAILRDRAHPVLLKNVPVEFDVSSTEFLRGIETANELPEHSLLGARWMKHKDRRRAGQQNAHL</sequence>
<keyword evidence="2" id="KW-1185">Reference proteome</keyword>
<reference evidence="2" key="1">
    <citation type="journal article" date="2012" name="Science">
        <title>The Paleozoic origin of enzymatic lignin decomposition reconstructed from 31 fungal genomes.</title>
        <authorList>
            <person name="Floudas D."/>
            <person name="Binder M."/>
            <person name="Riley R."/>
            <person name="Barry K."/>
            <person name="Blanchette R.A."/>
            <person name="Henrissat B."/>
            <person name="Martinez A.T."/>
            <person name="Otillar R."/>
            <person name="Spatafora J.W."/>
            <person name="Yadav J.S."/>
            <person name="Aerts A."/>
            <person name="Benoit I."/>
            <person name="Boyd A."/>
            <person name="Carlson A."/>
            <person name="Copeland A."/>
            <person name="Coutinho P.M."/>
            <person name="de Vries R.P."/>
            <person name="Ferreira P."/>
            <person name="Findley K."/>
            <person name="Foster B."/>
            <person name="Gaskell J."/>
            <person name="Glotzer D."/>
            <person name="Gorecki P."/>
            <person name="Heitman J."/>
            <person name="Hesse C."/>
            <person name="Hori C."/>
            <person name="Igarashi K."/>
            <person name="Jurgens J.A."/>
            <person name="Kallen N."/>
            <person name="Kersten P."/>
            <person name="Kohler A."/>
            <person name="Kuees U."/>
            <person name="Kumar T.K.A."/>
            <person name="Kuo A."/>
            <person name="LaButti K."/>
            <person name="Larrondo L.F."/>
            <person name="Lindquist E."/>
            <person name="Ling A."/>
            <person name="Lombard V."/>
            <person name="Lucas S."/>
            <person name="Lundell T."/>
            <person name="Martin R."/>
            <person name="McLaughlin D.J."/>
            <person name="Morgenstern I."/>
            <person name="Morin E."/>
            <person name="Murat C."/>
            <person name="Nagy L.G."/>
            <person name="Nolan M."/>
            <person name="Ohm R.A."/>
            <person name="Patyshakuliyeva A."/>
            <person name="Rokas A."/>
            <person name="Ruiz-Duenas F.J."/>
            <person name="Sabat G."/>
            <person name="Salamov A."/>
            <person name="Samejima M."/>
            <person name="Schmutz J."/>
            <person name="Slot J.C."/>
            <person name="St John F."/>
            <person name="Stenlid J."/>
            <person name="Sun H."/>
            <person name="Sun S."/>
            <person name="Syed K."/>
            <person name="Tsang A."/>
            <person name="Wiebenga A."/>
            <person name="Young D."/>
            <person name="Pisabarro A."/>
            <person name="Eastwood D.C."/>
            <person name="Martin F."/>
            <person name="Cullen D."/>
            <person name="Grigoriev I.V."/>
            <person name="Hibbett D.S."/>
        </authorList>
    </citation>
    <scope>NUCLEOTIDE SEQUENCE [LARGE SCALE GENOMIC DNA]</scope>
    <source>
        <strain evidence="2">TFB10046</strain>
    </source>
</reference>
<proteinExistence type="predicted"/>
<dbReference type="KEGG" id="adl:AURDEDRAFT_25106"/>
<evidence type="ECO:0000313" key="2">
    <source>
        <dbReference type="Proteomes" id="UP000006514"/>
    </source>
</evidence>
<accession>J0DA44</accession>
<dbReference type="Proteomes" id="UP000006514">
    <property type="component" value="Unassembled WGS sequence"/>
</dbReference>
<protein>
    <submittedName>
        <fullName evidence="1">Uncharacterized protein</fullName>
    </submittedName>
</protein>
<dbReference type="OMA" id="AKFMPTG"/>
<dbReference type="EMBL" id="JH687849">
    <property type="protein sequence ID" value="EJD36969.1"/>
    <property type="molecule type" value="Genomic_DNA"/>
</dbReference>